<dbReference type="Gene3D" id="3.40.50.2300">
    <property type="match status" value="1"/>
</dbReference>
<dbReference type="SMART" id="SM00448">
    <property type="entry name" value="REC"/>
    <property type="match status" value="1"/>
</dbReference>
<name>A0A346NQJ6_9ALTE</name>
<organism evidence="7 8">
    <name type="scientific">Salinimonas sediminis</name>
    <dbReference type="NCBI Taxonomy" id="2303538"/>
    <lineage>
        <taxon>Bacteria</taxon>
        <taxon>Pseudomonadati</taxon>
        <taxon>Pseudomonadota</taxon>
        <taxon>Gammaproteobacteria</taxon>
        <taxon>Alteromonadales</taxon>
        <taxon>Alteromonadaceae</taxon>
        <taxon>Alteromonas/Salinimonas group</taxon>
        <taxon>Salinimonas</taxon>
    </lineage>
</organism>
<dbReference type="OrthoDB" id="9812260at2"/>
<dbReference type="SMART" id="SM00267">
    <property type="entry name" value="GGDEF"/>
    <property type="match status" value="1"/>
</dbReference>
<keyword evidence="8" id="KW-1185">Reference proteome</keyword>
<evidence type="ECO:0000259" key="5">
    <source>
        <dbReference type="PROSITE" id="PS50110"/>
    </source>
</evidence>
<dbReference type="GO" id="GO:0000160">
    <property type="term" value="P:phosphorelay signal transduction system"/>
    <property type="evidence" value="ECO:0007669"/>
    <property type="project" value="InterPro"/>
</dbReference>
<dbReference type="KEGG" id="salm:D0Y50_16400"/>
<feature type="modified residue" description="4-aspartylphosphate" evidence="4">
    <location>
        <position position="63"/>
    </location>
</feature>
<dbReference type="EC" id="2.7.7.65" evidence="2"/>
<comment type="cofactor">
    <cofactor evidence="1">
        <name>Mg(2+)</name>
        <dbReference type="ChEBI" id="CHEBI:18420"/>
    </cofactor>
</comment>
<dbReference type="GO" id="GO:1902201">
    <property type="term" value="P:negative regulation of bacterial-type flagellum-dependent cell motility"/>
    <property type="evidence" value="ECO:0007669"/>
    <property type="project" value="TreeGrafter"/>
</dbReference>
<evidence type="ECO:0000313" key="8">
    <source>
        <dbReference type="Proteomes" id="UP000262073"/>
    </source>
</evidence>
<dbReference type="InterPro" id="IPR043128">
    <property type="entry name" value="Rev_trsase/Diguanyl_cyclase"/>
</dbReference>
<proteinExistence type="predicted"/>
<dbReference type="Gene3D" id="3.30.70.270">
    <property type="match status" value="1"/>
</dbReference>
<dbReference type="GO" id="GO:0052621">
    <property type="term" value="F:diguanylate cyclase activity"/>
    <property type="evidence" value="ECO:0007669"/>
    <property type="project" value="UniProtKB-EC"/>
</dbReference>
<comment type="catalytic activity">
    <reaction evidence="3">
        <text>2 GTP = 3',3'-c-di-GMP + 2 diphosphate</text>
        <dbReference type="Rhea" id="RHEA:24898"/>
        <dbReference type="ChEBI" id="CHEBI:33019"/>
        <dbReference type="ChEBI" id="CHEBI:37565"/>
        <dbReference type="ChEBI" id="CHEBI:58805"/>
        <dbReference type="EC" id="2.7.7.65"/>
    </reaction>
</comment>
<gene>
    <name evidence="7" type="ORF">D0Y50_16400</name>
</gene>
<evidence type="ECO:0000259" key="6">
    <source>
        <dbReference type="PROSITE" id="PS50887"/>
    </source>
</evidence>
<evidence type="ECO:0000313" key="7">
    <source>
        <dbReference type="EMBL" id="AXR07803.1"/>
    </source>
</evidence>
<keyword evidence="4" id="KW-0597">Phosphoprotein</keyword>
<dbReference type="NCBIfam" id="TIGR00254">
    <property type="entry name" value="GGDEF"/>
    <property type="match status" value="1"/>
</dbReference>
<dbReference type="Pfam" id="PF00990">
    <property type="entry name" value="GGDEF"/>
    <property type="match status" value="1"/>
</dbReference>
<evidence type="ECO:0000256" key="4">
    <source>
        <dbReference type="PROSITE-ProRule" id="PRU00169"/>
    </source>
</evidence>
<dbReference type="SUPFAM" id="SSF55073">
    <property type="entry name" value="Nucleotide cyclase"/>
    <property type="match status" value="1"/>
</dbReference>
<dbReference type="PANTHER" id="PTHR45138">
    <property type="entry name" value="REGULATORY COMPONENTS OF SENSORY TRANSDUCTION SYSTEM"/>
    <property type="match status" value="1"/>
</dbReference>
<dbReference type="PANTHER" id="PTHR45138:SF9">
    <property type="entry name" value="DIGUANYLATE CYCLASE DGCM-RELATED"/>
    <property type="match status" value="1"/>
</dbReference>
<dbReference type="GO" id="GO:0043709">
    <property type="term" value="P:cell adhesion involved in single-species biofilm formation"/>
    <property type="evidence" value="ECO:0007669"/>
    <property type="project" value="TreeGrafter"/>
</dbReference>
<protein>
    <recommendedName>
        <fullName evidence="2">diguanylate cyclase</fullName>
        <ecNumber evidence="2">2.7.7.65</ecNumber>
    </recommendedName>
</protein>
<feature type="domain" description="GGDEF" evidence="6">
    <location>
        <begin position="173"/>
        <end position="308"/>
    </location>
</feature>
<evidence type="ECO:0000256" key="2">
    <source>
        <dbReference type="ARBA" id="ARBA00012528"/>
    </source>
</evidence>
<dbReference type="PROSITE" id="PS50887">
    <property type="entry name" value="GGDEF"/>
    <property type="match status" value="1"/>
</dbReference>
<dbReference type="SUPFAM" id="SSF52172">
    <property type="entry name" value="CheY-like"/>
    <property type="match status" value="1"/>
</dbReference>
<dbReference type="Pfam" id="PF00072">
    <property type="entry name" value="Response_reg"/>
    <property type="match status" value="1"/>
</dbReference>
<dbReference type="Proteomes" id="UP000262073">
    <property type="component" value="Chromosome"/>
</dbReference>
<dbReference type="InterPro" id="IPR011006">
    <property type="entry name" value="CheY-like_superfamily"/>
</dbReference>
<dbReference type="GO" id="GO:0005886">
    <property type="term" value="C:plasma membrane"/>
    <property type="evidence" value="ECO:0007669"/>
    <property type="project" value="TreeGrafter"/>
</dbReference>
<dbReference type="FunFam" id="3.30.70.270:FF:000001">
    <property type="entry name" value="Diguanylate cyclase domain protein"/>
    <property type="match status" value="1"/>
</dbReference>
<dbReference type="AlphaFoldDB" id="A0A346NQJ6"/>
<dbReference type="InterPro" id="IPR050469">
    <property type="entry name" value="Diguanylate_Cyclase"/>
</dbReference>
<dbReference type="RefSeq" id="WP_117318017.1">
    <property type="nucleotide sequence ID" value="NZ_CP031769.1"/>
</dbReference>
<dbReference type="InterPro" id="IPR029787">
    <property type="entry name" value="Nucleotide_cyclase"/>
</dbReference>
<sequence>MIFEQNAARSIEDCRVLIVDDQETSLLIMATLLEDLAQCETVNSASDALAACEKQLPDLIITDVNMPGMSGHELCQLLRKSPETAQLPVMFVTASDSDEEQEKCWQAGGVDFVTKPIHATTFRNRVKFQLSHKLKTDLLETLIYTDRLTGAFNRHYMDERLPSIVKEAQRENQPLAVAIFDIDYFKQYNDQYGHMAGDSCLWKLATAVRQNLMRPMDHLIRVGGEEFLVLLPRTETEGAEVVCHRMLETVSGLNIAHQRSEFGHVTVSIGLSIYHPAQSATIEDVLLQADKCLYQAKASGRNQLAQAD</sequence>
<dbReference type="InterPro" id="IPR001789">
    <property type="entry name" value="Sig_transdc_resp-reg_receiver"/>
</dbReference>
<dbReference type="CDD" id="cd01949">
    <property type="entry name" value="GGDEF"/>
    <property type="match status" value="1"/>
</dbReference>
<feature type="domain" description="Response regulatory" evidence="5">
    <location>
        <begin position="15"/>
        <end position="130"/>
    </location>
</feature>
<dbReference type="InterPro" id="IPR000160">
    <property type="entry name" value="GGDEF_dom"/>
</dbReference>
<accession>A0A346NQJ6</accession>
<dbReference type="PROSITE" id="PS50110">
    <property type="entry name" value="RESPONSE_REGULATORY"/>
    <property type="match status" value="1"/>
</dbReference>
<evidence type="ECO:0000256" key="3">
    <source>
        <dbReference type="ARBA" id="ARBA00034247"/>
    </source>
</evidence>
<evidence type="ECO:0000256" key="1">
    <source>
        <dbReference type="ARBA" id="ARBA00001946"/>
    </source>
</evidence>
<dbReference type="EMBL" id="CP031769">
    <property type="protein sequence ID" value="AXR07803.1"/>
    <property type="molecule type" value="Genomic_DNA"/>
</dbReference>
<reference evidence="7 8" key="1">
    <citation type="submission" date="2018-08" db="EMBL/GenBank/DDBJ databases">
        <title>Salinimonas sediminis sp. nov., a piezophilic bacterium isolated from a deep-sea sediment sample from the New Britain Trench.</title>
        <authorList>
            <person name="Cao J."/>
        </authorList>
    </citation>
    <scope>NUCLEOTIDE SEQUENCE [LARGE SCALE GENOMIC DNA]</scope>
    <source>
        <strain evidence="7 8">N102</strain>
    </source>
</reference>